<dbReference type="EMBL" id="CP109441">
    <property type="protein sequence ID" value="WUV47301.1"/>
    <property type="molecule type" value="Genomic_DNA"/>
</dbReference>
<dbReference type="RefSeq" id="WP_329411359.1">
    <property type="nucleotide sequence ID" value="NZ_CP109441.1"/>
</dbReference>
<evidence type="ECO:0000313" key="2">
    <source>
        <dbReference type="Proteomes" id="UP001432062"/>
    </source>
</evidence>
<evidence type="ECO:0000313" key="1">
    <source>
        <dbReference type="EMBL" id="WUV47301.1"/>
    </source>
</evidence>
<organism evidence="1 2">
    <name type="scientific">Nocardia vinacea</name>
    <dbReference type="NCBI Taxonomy" id="96468"/>
    <lineage>
        <taxon>Bacteria</taxon>
        <taxon>Bacillati</taxon>
        <taxon>Actinomycetota</taxon>
        <taxon>Actinomycetes</taxon>
        <taxon>Mycobacteriales</taxon>
        <taxon>Nocardiaceae</taxon>
        <taxon>Nocardia</taxon>
    </lineage>
</organism>
<dbReference type="Proteomes" id="UP001432062">
    <property type="component" value="Chromosome"/>
</dbReference>
<keyword evidence="2" id="KW-1185">Reference proteome</keyword>
<accession>A0ABZ1YZK8</accession>
<reference evidence="1" key="1">
    <citation type="submission" date="2022-10" db="EMBL/GenBank/DDBJ databases">
        <title>The complete genomes of actinobacterial strains from the NBC collection.</title>
        <authorList>
            <person name="Joergensen T.S."/>
            <person name="Alvarez Arevalo M."/>
            <person name="Sterndorff E.B."/>
            <person name="Faurdal D."/>
            <person name="Vuksanovic O."/>
            <person name="Mourched A.-S."/>
            <person name="Charusanti P."/>
            <person name="Shaw S."/>
            <person name="Blin K."/>
            <person name="Weber T."/>
        </authorList>
    </citation>
    <scope>NUCLEOTIDE SEQUENCE</scope>
    <source>
        <strain evidence="1">NBC_01482</strain>
    </source>
</reference>
<name>A0ABZ1YZK8_9NOCA</name>
<protein>
    <submittedName>
        <fullName evidence="1">Response regulator</fullName>
    </submittedName>
</protein>
<proteinExistence type="predicted"/>
<sequence length="267" mass="28766">MSLGAGNMLLERDMGHLRILVASPLGRVIEPVLKQAFAGSTIAVALDRQAVRREVVHQVRFDVVITDLIWNDPALEYSFDGLDVLDMLGSAQRQAAVLMAAQGHSMERDHLDEALLRSSELAGFYSKSSGVPALLEAIPPAATGRRPHLEPLPATPPPLYRLFQGQRGETAARLAGAIAAGRATDAVSLAKAARVGLNTANKVASVYIGPIVLERGEHDPELPLTANAIYRWCGVHAHYLLSWCRRNGHDDVLTADTPSSSSSRSTR</sequence>
<gene>
    <name evidence="1" type="ORF">OG563_03385</name>
</gene>